<comment type="caution">
    <text evidence="2">The sequence shown here is derived from an EMBL/GenBank/DDBJ whole genome shotgun (WGS) entry which is preliminary data.</text>
</comment>
<protein>
    <submittedName>
        <fullName evidence="2">Uncharacterized protein</fullName>
    </submittedName>
</protein>
<dbReference type="AlphaFoldDB" id="A0A2W4T601"/>
<accession>A0A2W4T601</accession>
<reference evidence="2 3" key="1">
    <citation type="journal article" date="2018" name="Aquat. Microb. Ecol.">
        <title>Gammaproteobacterial methanotrophs dominate.</title>
        <authorList>
            <person name="Rissanen A.J."/>
            <person name="Saarenheimo J."/>
            <person name="Tiirola M."/>
            <person name="Peura S."/>
            <person name="Aalto S.L."/>
            <person name="Karvinen A."/>
            <person name="Nykanen H."/>
        </authorList>
    </citation>
    <scope>NUCLEOTIDE SEQUENCE [LARGE SCALE GENOMIC DNA]</scope>
    <source>
        <strain evidence="2">AMbin10</strain>
    </source>
</reference>
<dbReference type="EMBL" id="QJPH01000203">
    <property type="protein sequence ID" value="PZN82770.1"/>
    <property type="molecule type" value="Genomic_DNA"/>
</dbReference>
<evidence type="ECO:0000313" key="3">
    <source>
        <dbReference type="Proteomes" id="UP000249396"/>
    </source>
</evidence>
<sequence length="68" mass="7244">MLLPMPQRSPSHASSAEQENTVIPVMDAGQIGRIADLHGFAARRGRDTDVPNASSAMDGNLPFAKILD</sequence>
<proteinExistence type="predicted"/>
<organism evidence="2 3">
    <name type="scientific">Candidatus Methylumidiphilus alinenensis</name>
    <dbReference type="NCBI Taxonomy" id="2202197"/>
    <lineage>
        <taxon>Bacteria</taxon>
        <taxon>Pseudomonadati</taxon>
        <taxon>Pseudomonadota</taxon>
        <taxon>Gammaproteobacteria</taxon>
        <taxon>Methylococcales</taxon>
        <taxon>Candidatus Methylumidiphilus</taxon>
    </lineage>
</organism>
<dbReference type="Proteomes" id="UP000249396">
    <property type="component" value="Unassembled WGS sequence"/>
</dbReference>
<evidence type="ECO:0000256" key="1">
    <source>
        <dbReference type="SAM" id="MobiDB-lite"/>
    </source>
</evidence>
<name>A0A2W4T601_9GAMM</name>
<feature type="region of interest" description="Disordered" evidence="1">
    <location>
        <begin position="46"/>
        <end position="68"/>
    </location>
</feature>
<gene>
    <name evidence="2" type="ORF">DM484_05785</name>
</gene>
<evidence type="ECO:0000313" key="2">
    <source>
        <dbReference type="EMBL" id="PZN82770.1"/>
    </source>
</evidence>